<evidence type="ECO:0008006" key="3">
    <source>
        <dbReference type="Google" id="ProtNLM"/>
    </source>
</evidence>
<dbReference type="Pfam" id="PF24443">
    <property type="entry name" value="DUF7562"/>
    <property type="match status" value="1"/>
</dbReference>
<dbReference type="RefSeq" id="WP_220579866.1">
    <property type="nucleotide sequence ID" value="NZ_RKLT01000003.1"/>
</dbReference>
<evidence type="ECO:0000313" key="2">
    <source>
        <dbReference type="Proteomes" id="UP001430455"/>
    </source>
</evidence>
<dbReference type="Proteomes" id="UP001430455">
    <property type="component" value="Unassembled WGS sequence"/>
</dbReference>
<dbReference type="EMBL" id="RKLT01000003">
    <property type="protein sequence ID" value="MBX0295204.1"/>
    <property type="molecule type" value="Genomic_DNA"/>
</dbReference>
<gene>
    <name evidence="1" type="ORF">EGH23_09965</name>
</gene>
<proteinExistence type="predicted"/>
<dbReference type="InterPro" id="IPR055984">
    <property type="entry name" value="DUF7562"/>
</dbReference>
<reference evidence="1 2" key="1">
    <citation type="submission" date="2021-06" db="EMBL/GenBank/DDBJ databases">
        <title>Halomicroarcula sp. a new haloarchaeum isolated from saline soil.</title>
        <authorList>
            <person name="Duran-Viseras A."/>
            <person name="Sanchez-Porro C."/>
            <person name="Ventosa A."/>
        </authorList>
    </citation>
    <scope>NUCLEOTIDE SEQUENCE [LARGE SCALE GENOMIC DNA]</scope>
    <source>
        <strain evidence="1 2">F27</strain>
    </source>
</reference>
<keyword evidence="2" id="KW-1185">Reference proteome</keyword>
<comment type="caution">
    <text evidence="1">The sequence shown here is derived from an EMBL/GenBank/DDBJ whole genome shotgun (WGS) entry which is preliminary data.</text>
</comment>
<name>A0AAW4PBH5_9EURY</name>
<dbReference type="AlphaFoldDB" id="A0AAW4PBH5"/>
<accession>A0AAW4PBH5</accession>
<sequence length="91" mass="10620">MFGSRTDREMVTCIACGERLSRSDAREYDKHGDRWDRRDKTFEYVCKTCFGEMSRHPRGDLEATLDAAGAGETDRETFLEQFRELSRNESE</sequence>
<evidence type="ECO:0000313" key="1">
    <source>
        <dbReference type="EMBL" id="MBX0295204.1"/>
    </source>
</evidence>
<protein>
    <recommendedName>
        <fullName evidence="3">Small CPxCG-related zinc finger protein</fullName>
    </recommendedName>
</protein>
<organism evidence="1 2">
    <name type="scientific">Haloarcula nitratireducens</name>
    <dbReference type="NCBI Taxonomy" id="2487749"/>
    <lineage>
        <taxon>Archaea</taxon>
        <taxon>Methanobacteriati</taxon>
        <taxon>Methanobacteriota</taxon>
        <taxon>Stenosarchaea group</taxon>
        <taxon>Halobacteria</taxon>
        <taxon>Halobacteriales</taxon>
        <taxon>Haloarculaceae</taxon>
        <taxon>Haloarcula</taxon>
    </lineage>
</organism>